<feature type="region of interest" description="Disordered" evidence="1">
    <location>
        <begin position="1"/>
        <end position="38"/>
    </location>
</feature>
<keyword evidence="3" id="KW-1185">Reference proteome</keyword>
<evidence type="ECO:0000256" key="1">
    <source>
        <dbReference type="SAM" id="MobiDB-lite"/>
    </source>
</evidence>
<dbReference type="Proteomes" id="UP001239213">
    <property type="component" value="Unassembled WGS sequence"/>
</dbReference>
<name>A0AAJ0DKQ3_9PEZI</name>
<feature type="compositionally biased region" description="Basic and acidic residues" evidence="1">
    <location>
        <begin position="18"/>
        <end position="38"/>
    </location>
</feature>
<evidence type="ECO:0000313" key="2">
    <source>
        <dbReference type="EMBL" id="KAK1489857.1"/>
    </source>
</evidence>
<proteinExistence type="predicted"/>
<comment type="caution">
    <text evidence="2">The sequence shown here is derived from an EMBL/GenBank/DDBJ whole genome shotgun (WGS) entry which is preliminary data.</text>
</comment>
<dbReference type="EMBL" id="MPDP01000044">
    <property type="protein sequence ID" value="KAK1489857.1"/>
    <property type="molecule type" value="Genomic_DNA"/>
</dbReference>
<protein>
    <submittedName>
        <fullName evidence="2">Uncharacterized protein</fullName>
    </submittedName>
</protein>
<evidence type="ECO:0000313" key="3">
    <source>
        <dbReference type="Proteomes" id="UP001239213"/>
    </source>
</evidence>
<organism evidence="2 3">
    <name type="scientific">Colletotrichum cuscutae</name>
    <dbReference type="NCBI Taxonomy" id="1209917"/>
    <lineage>
        <taxon>Eukaryota</taxon>
        <taxon>Fungi</taxon>
        <taxon>Dikarya</taxon>
        <taxon>Ascomycota</taxon>
        <taxon>Pezizomycotina</taxon>
        <taxon>Sordariomycetes</taxon>
        <taxon>Hypocreomycetidae</taxon>
        <taxon>Glomerellales</taxon>
        <taxon>Glomerellaceae</taxon>
        <taxon>Colletotrichum</taxon>
        <taxon>Colletotrichum acutatum species complex</taxon>
    </lineage>
</organism>
<sequence length="140" mass="15634">MAGDVPQSGRCTSTSDPSRAKREEAGRKPRAREEGRESEIMASRVMVCRWPNTTLPTQSILGSTRVLPRLSLWSMMSRRATSVSQIPLFALFLPRRHREQPLPIASCQSGQLLAGCFIPRSLDVCKGTNCRLMLFRLSDS</sequence>
<dbReference type="AlphaFoldDB" id="A0AAJ0DKQ3"/>
<gene>
    <name evidence="2" type="ORF">CCUS01_14583</name>
</gene>
<accession>A0AAJ0DKQ3</accession>
<reference evidence="2" key="1">
    <citation type="submission" date="2016-11" db="EMBL/GenBank/DDBJ databases">
        <title>The genome sequence of Colletotrichum cuscutae.</title>
        <authorList>
            <person name="Baroncelli R."/>
        </authorList>
    </citation>
    <scope>NUCLEOTIDE SEQUENCE</scope>
    <source>
        <strain evidence="2">IMI 304802</strain>
    </source>
</reference>